<dbReference type="EMBL" id="CAJVCH010063941">
    <property type="protein sequence ID" value="CAG7719710.1"/>
    <property type="molecule type" value="Genomic_DNA"/>
</dbReference>
<proteinExistence type="predicted"/>
<accession>A0A8J2JGB8</accession>
<evidence type="ECO:0000313" key="2">
    <source>
        <dbReference type="EMBL" id="CAG7719710.1"/>
    </source>
</evidence>
<keyword evidence="3" id="KW-1185">Reference proteome</keyword>
<organism evidence="2 3">
    <name type="scientific">Allacma fusca</name>
    <dbReference type="NCBI Taxonomy" id="39272"/>
    <lineage>
        <taxon>Eukaryota</taxon>
        <taxon>Metazoa</taxon>
        <taxon>Ecdysozoa</taxon>
        <taxon>Arthropoda</taxon>
        <taxon>Hexapoda</taxon>
        <taxon>Collembola</taxon>
        <taxon>Symphypleona</taxon>
        <taxon>Sminthuridae</taxon>
        <taxon>Allacma</taxon>
    </lineage>
</organism>
<reference evidence="2" key="1">
    <citation type="submission" date="2021-06" db="EMBL/GenBank/DDBJ databases">
        <authorList>
            <person name="Hodson N. C."/>
            <person name="Mongue J. A."/>
            <person name="Jaron S. K."/>
        </authorList>
    </citation>
    <scope>NUCLEOTIDE SEQUENCE</scope>
</reference>
<dbReference type="AlphaFoldDB" id="A0A8J2JGB8"/>
<feature type="transmembrane region" description="Helical" evidence="1">
    <location>
        <begin position="185"/>
        <end position="204"/>
    </location>
</feature>
<protein>
    <submittedName>
        <fullName evidence="2">Uncharacterized protein</fullName>
    </submittedName>
</protein>
<sequence>MLSSEALEEYRKVIKYGWRLGVIPYAWNNKEGRVEHRGSRGCRLFWNMQFGLYCLYESFLMFRWLWALADTRSSGPERAVNLQYVTWGGMFLVSQHFSTWTNYGQHHTMINQFLDHFQQFQQKHHRIVGKLQGKGKKPECAGFMKKHDLGGRTRLERMPSHPFVLLREFRSLQLLQSHFNQLFKAYLAQLQLLFIITITLGYFAGSSLSGARAFQTTVLATMFLLIFITMWNYLAEVNVRSSSALLSWQVSRGLPEMRQFLASFLPFSTHIGDFLIADKSLVLVSVATIIDSTTTLLLNVKYS</sequence>
<keyword evidence="1" id="KW-1133">Transmembrane helix</keyword>
<evidence type="ECO:0000256" key="1">
    <source>
        <dbReference type="SAM" id="Phobius"/>
    </source>
</evidence>
<name>A0A8J2JGB8_9HEXA</name>
<keyword evidence="1" id="KW-0812">Transmembrane</keyword>
<gene>
    <name evidence="2" type="ORF">AFUS01_LOCUS9020</name>
</gene>
<evidence type="ECO:0000313" key="3">
    <source>
        <dbReference type="Proteomes" id="UP000708208"/>
    </source>
</evidence>
<keyword evidence="1" id="KW-0472">Membrane</keyword>
<feature type="transmembrane region" description="Helical" evidence="1">
    <location>
        <begin position="216"/>
        <end position="234"/>
    </location>
</feature>
<comment type="caution">
    <text evidence="2">The sequence shown here is derived from an EMBL/GenBank/DDBJ whole genome shotgun (WGS) entry which is preliminary data.</text>
</comment>
<dbReference type="Proteomes" id="UP000708208">
    <property type="component" value="Unassembled WGS sequence"/>
</dbReference>